<dbReference type="PROSITE" id="PS00330">
    <property type="entry name" value="HEMOLYSIN_CALCIUM"/>
    <property type="match status" value="4"/>
</dbReference>
<dbReference type="PANTHER" id="PTHR38340:SF1">
    <property type="entry name" value="S-LAYER PROTEIN"/>
    <property type="match status" value="1"/>
</dbReference>
<dbReference type="PRINTS" id="PR00313">
    <property type="entry name" value="CABNDNGRPT"/>
</dbReference>
<dbReference type="Pfam" id="PF00353">
    <property type="entry name" value="HemolysinCabind"/>
    <property type="match status" value="3"/>
</dbReference>
<dbReference type="RefSeq" id="WP_189680884.1">
    <property type="nucleotide sequence ID" value="NZ_BNCJ01000008.1"/>
</dbReference>
<dbReference type="InterPro" id="IPR011049">
    <property type="entry name" value="Serralysin-like_metalloprot_C"/>
</dbReference>
<reference evidence="3" key="1">
    <citation type="journal article" date="2014" name="Int. J. Syst. Evol. Microbiol.">
        <title>Complete genome sequence of Corynebacterium casei LMG S-19264T (=DSM 44701T), isolated from a smear-ripened cheese.</title>
        <authorList>
            <consortium name="US DOE Joint Genome Institute (JGI-PGF)"/>
            <person name="Walter F."/>
            <person name="Albersmeier A."/>
            <person name="Kalinowski J."/>
            <person name="Ruckert C."/>
        </authorList>
    </citation>
    <scope>NUCLEOTIDE SEQUENCE</scope>
    <source>
        <strain evidence="3">KCTC 42650</strain>
    </source>
</reference>
<evidence type="ECO:0000256" key="1">
    <source>
        <dbReference type="ARBA" id="ARBA00004613"/>
    </source>
</evidence>
<evidence type="ECO:0000313" key="3">
    <source>
        <dbReference type="EMBL" id="GHF56236.1"/>
    </source>
</evidence>
<dbReference type="SUPFAM" id="SSF51120">
    <property type="entry name" value="beta-Roll"/>
    <property type="match status" value="2"/>
</dbReference>
<sequence>MQLQKTGSEIIIESAGIGPGATDPDITVLSNGQLVVTWTEVLGQPTDEFDDVDSAVFARVLTAEGVPVSDIFQVNQFSPYVQDRPQVVAMSSGGFAIGYTSTLSPGSGPADADSIIRFFLDDGTPSGSFALDVNPDTGGLDPTAFDQELLRDIVSLSGNRFAVILEEPMVNTTDGYQAIVYDSAGTPGAYLGGPVDAMVQLANGNIIRAGAQLGAAAGERILLTLSNSLFRVPIGFEGIYEPLDFYIDAGNGRVKSDAIELAALAGGGVALAYVEEFDNAPSTLNVSILSDYAAFAGAAVPVSFSVRFDSTDGEFDMIGLSGGGFAIAMTAPDNGGLTKGVDLLLFDADGSLQSRLQASTSDIGDQGHPSLTELDGGAIALVYTDSSGDHNTLRLVEFEVTGASGKFTGTAGDDVLGGVGGNDRIFGLAGNDEIKGRGGDDRLFGGDGDDTLDGGNGNDALRSGNGADTLIGGAGNDGLGGGAGDDRLLGGDGRDVLGGAAGNDRLFGQKGNDVLKGGLGNDVMTGGPGKDTFVFVYDRTGDDHITDFNAGQDVLQIDLRGEETSVVDVSIVDVSIVGSDTLVSFGGASVTLDGVQLSESDIVFSYL</sequence>
<evidence type="ECO:0008006" key="5">
    <source>
        <dbReference type="Google" id="ProtNLM"/>
    </source>
</evidence>
<dbReference type="AlphaFoldDB" id="A0A8J3GYY9"/>
<dbReference type="InterPro" id="IPR001343">
    <property type="entry name" value="Hemolysn_Ca-bd"/>
</dbReference>
<keyword evidence="2" id="KW-0964">Secreted</keyword>
<gene>
    <name evidence="3" type="ORF">GCM10017056_29810</name>
</gene>
<protein>
    <recommendedName>
        <fullName evidence="5">Calcium-binding protein</fullName>
    </recommendedName>
</protein>
<dbReference type="Gene3D" id="2.150.10.10">
    <property type="entry name" value="Serralysin-like metalloprotease, C-terminal"/>
    <property type="match status" value="2"/>
</dbReference>
<comment type="subcellular location">
    <subcellularLocation>
        <location evidence="1">Secreted</location>
    </subcellularLocation>
</comment>
<comment type="caution">
    <text evidence="3">The sequence shown here is derived from an EMBL/GenBank/DDBJ whole genome shotgun (WGS) entry which is preliminary data.</text>
</comment>
<organism evidence="3 4">
    <name type="scientific">Seohaeicola zhoushanensis</name>
    <dbReference type="NCBI Taxonomy" id="1569283"/>
    <lineage>
        <taxon>Bacteria</taxon>
        <taxon>Pseudomonadati</taxon>
        <taxon>Pseudomonadota</taxon>
        <taxon>Alphaproteobacteria</taxon>
        <taxon>Rhodobacterales</taxon>
        <taxon>Roseobacteraceae</taxon>
        <taxon>Seohaeicola</taxon>
    </lineage>
</organism>
<accession>A0A8J3GYY9</accession>
<keyword evidence="4" id="KW-1185">Reference proteome</keyword>
<dbReference type="GO" id="GO:0005576">
    <property type="term" value="C:extracellular region"/>
    <property type="evidence" value="ECO:0007669"/>
    <property type="project" value="UniProtKB-SubCell"/>
</dbReference>
<dbReference type="EMBL" id="BNCJ01000008">
    <property type="protein sequence ID" value="GHF56236.1"/>
    <property type="molecule type" value="Genomic_DNA"/>
</dbReference>
<reference evidence="3" key="2">
    <citation type="submission" date="2020-09" db="EMBL/GenBank/DDBJ databases">
        <authorList>
            <person name="Sun Q."/>
            <person name="Kim S."/>
        </authorList>
    </citation>
    <scope>NUCLEOTIDE SEQUENCE</scope>
    <source>
        <strain evidence="3">KCTC 42650</strain>
    </source>
</reference>
<dbReference type="Proteomes" id="UP000626220">
    <property type="component" value="Unassembled WGS sequence"/>
</dbReference>
<name>A0A8J3GYY9_9RHOB</name>
<dbReference type="PANTHER" id="PTHR38340">
    <property type="entry name" value="S-LAYER PROTEIN"/>
    <property type="match status" value="1"/>
</dbReference>
<evidence type="ECO:0000256" key="2">
    <source>
        <dbReference type="ARBA" id="ARBA00022525"/>
    </source>
</evidence>
<dbReference type="InterPro" id="IPR050557">
    <property type="entry name" value="RTX_toxin/Mannuronan_C5-epim"/>
</dbReference>
<dbReference type="GO" id="GO:0005509">
    <property type="term" value="F:calcium ion binding"/>
    <property type="evidence" value="ECO:0007669"/>
    <property type="project" value="InterPro"/>
</dbReference>
<proteinExistence type="predicted"/>
<dbReference type="InterPro" id="IPR018511">
    <property type="entry name" value="Hemolysin-typ_Ca-bd_CS"/>
</dbReference>
<evidence type="ECO:0000313" key="4">
    <source>
        <dbReference type="Proteomes" id="UP000626220"/>
    </source>
</evidence>